<evidence type="ECO:0000313" key="4">
    <source>
        <dbReference type="EMBL" id="RFU18335.1"/>
    </source>
</evidence>
<dbReference type="AlphaFoldDB" id="A0A372ITT4"/>
<keyword evidence="1 2" id="KW-0378">Hydrolase</keyword>
<gene>
    <name evidence="4" type="ORF">D0Y96_01850</name>
</gene>
<dbReference type="InterPro" id="IPR001279">
    <property type="entry name" value="Metallo-B-lactamas"/>
</dbReference>
<feature type="domain" description="Metallo-beta-lactamase" evidence="3">
    <location>
        <begin position="13"/>
        <end position="201"/>
    </location>
</feature>
<dbReference type="OrthoDB" id="9789133at2"/>
<dbReference type="RefSeq" id="WP_117297999.1">
    <property type="nucleotide sequence ID" value="NZ_QVQT02000001.1"/>
</dbReference>
<evidence type="ECO:0000256" key="2">
    <source>
        <dbReference type="HAMAP-Rule" id="MF_00457"/>
    </source>
</evidence>
<dbReference type="Gene3D" id="3.60.15.10">
    <property type="entry name" value="Ribonuclease Z/Hydroxyacylglutathione hydrolase-like"/>
    <property type="match status" value="1"/>
</dbReference>
<comment type="caution">
    <text evidence="4">The sequence shown here is derived from an EMBL/GenBank/DDBJ whole genome shotgun (WGS) entry which is preliminary data.</text>
</comment>
<evidence type="ECO:0000313" key="5">
    <source>
        <dbReference type="Proteomes" id="UP000264702"/>
    </source>
</evidence>
<dbReference type="NCBIfam" id="NF001911">
    <property type="entry name" value="PRK00685.1"/>
    <property type="match status" value="1"/>
</dbReference>
<accession>A0A372ITT4</accession>
<dbReference type="InterPro" id="IPR050114">
    <property type="entry name" value="UPF0173_UPF0282_UlaG_hydrolase"/>
</dbReference>
<dbReference type="SUPFAM" id="SSF56281">
    <property type="entry name" value="Metallo-hydrolase/oxidoreductase"/>
    <property type="match status" value="1"/>
</dbReference>
<reference evidence="4 5" key="1">
    <citation type="submission" date="2018-08" db="EMBL/GenBank/DDBJ databases">
        <title>Acidipila sp. 4G-K13, an acidobacterium isolated from forest soil.</title>
        <authorList>
            <person name="Gao Z.-H."/>
            <person name="Qiu L.-H."/>
        </authorList>
    </citation>
    <scope>NUCLEOTIDE SEQUENCE [LARGE SCALE GENOMIC DNA]</scope>
    <source>
        <strain evidence="4 5">4G-K13</strain>
    </source>
</reference>
<dbReference type="EMBL" id="QVQT01000001">
    <property type="protein sequence ID" value="RFU18335.1"/>
    <property type="molecule type" value="Genomic_DNA"/>
</dbReference>
<name>A0A372ITT4_9BACT</name>
<dbReference type="InterPro" id="IPR022877">
    <property type="entry name" value="UPF0173"/>
</dbReference>
<organism evidence="4 5">
    <name type="scientific">Paracidobacterium acidisoli</name>
    <dbReference type="NCBI Taxonomy" id="2303751"/>
    <lineage>
        <taxon>Bacteria</taxon>
        <taxon>Pseudomonadati</taxon>
        <taxon>Acidobacteriota</taxon>
        <taxon>Terriglobia</taxon>
        <taxon>Terriglobales</taxon>
        <taxon>Acidobacteriaceae</taxon>
        <taxon>Paracidobacterium</taxon>
    </lineage>
</organism>
<evidence type="ECO:0000259" key="3">
    <source>
        <dbReference type="SMART" id="SM00849"/>
    </source>
</evidence>
<comment type="similarity">
    <text evidence="2">Belongs to the UPF0173 family.</text>
</comment>
<dbReference type="Pfam" id="PF12706">
    <property type="entry name" value="Lactamase_B_2"/>
    <property type="match status" value="1"/>
</dbReference>
<dbReference type="InterPro" id="IPR036866">
    <property type="entry name" value="RibonucZ/Hydroxyglut_hydro"/>
</dbReference>
<dbReference type="GO" id="GO:0016787">
    <property type="term" value="F:hydrolase activity"/>
    <property type="evidence" value="ECO:0007669"/>
    <property type="project" value="UniProtKB-UniRule"/>
</dbReference>
<dbReference type="SMART" id="SM00849">
    <property type="entry name" value="Lactamase_B"/>
    <property type="match status" value="1"/>
</dbReference>
<sequence length="236" mass="25414">MADLKGASITWLGHATVLITTQQGTTILIDPFIEHNPRYPKGFELPEQIDLLLLTHGHTDHIADAVPVAKKHGPTVVANVELADWIQTKGVEKAIGMNLGGSWRFKDLSIAQVEAKHSSSIEDNGQVLYGGVATGFVLTIDQGPVLYHAGDTSVFADMQLIRDLYSPQIAMLPIGDFYTMGPKGGAQAAKYLGVNAVLPVHFGTFPALTGTPRELEQYLAGTSVEVLFTEPGKVIR</sequence>
<dbReference type="Proteomes" id="UP000264702">
    <property type="component" value="Unassembled WGS sequence"/>
</dbReference>
<protein>
    <recommendedName>
        <fullName evidence="2">UPF0173 metal-dependent hydrolase D0Y96_01850</fullName>
    </recommendedName>
</protein>
<dbReference type="PANTHER" id="PTHR43546:SF3">
    <property type="entry name" value="UPF0173 METAL-DEPENDENT HYDROLASE MJ1163"/>
    <property type="match status" value="1"/>
</dbReference>
<dbReference type="PANTHER" id="PTHR43546">
    <property type="entry name" value="UPF0173 METAL-DEPENDENT HYDROLASE MJ1163-RELATED"/>
    <property type="match status" value="1"/>
</dbReference>
<keyword evidence="5" id="KW-1185">Reference proteome</keyword>
<proteinExistence type="inferred from homology"/>
<evidence type="ECO:0000256" key="1">
    <source>
        <dbReference type="ARBA" id="ARBA00022801"/>
    </source>
</evidence>
<dbReference type="HAMAP" id="MF_00457">
    <property type="entry name" value="UPF0173"/>
    <property type="match status" value="1"/>
</dbReference>